<keyword evidence="7" id="KW-0406">Ion transport</keyword>
<keyword evidence="4 9" id="KW-0812">Transmembrane</keyword>
<feature type="non-terminal residue" evidence="10">
    <location>
        <position position="1"/>
    </location>
</feature>
<evidence type="ECO:0000256" key="8">
    <source>
        <dbReference type="ARBA" id="ARBA00023136"/>
    </source>
</evidence>
<feature type="transmembrane region" description="Helical" evidence="9">
    <location>
        <begin position="12"/>
        <end position="34"/>
    </location>
</feature>
<dbReference type="EMBL" id="CAJOBR010009121">
    <property type="protein sequence ID" value="CAF4888645.1"/>
    <property type="molecule type" value="Genomic_DNA"/>
</dbReference>
<evidence type="ECO:0000256" key="1">
    <source>
        <dbReference type="ARBA" id="ARBA00004127"/>
    </source>
</evidence>
<dbReference type="GO" id="GO:0046961">
    <property type="term" value="F:proton-transporting ATPase activity, rotational mechanism"/>
    <property type="evidence" value="ECO:0007669"/>
    <property type="project" value="InterPro"/>
</dbReference>
<evidence type="ECO:0000256" key="4">
    <source>
        <dbReference type="ARBA" id="ARBA00022692"/>
    </source>
</evidence>
<dbReference type="AlphaFoldDB" id="A0A821UEE7"/>
<name>A0A821UEE7_9BILA</name>
<sequence length="90" mass="10489">LFLIKQENMEKFSIALILFTVFWGFIGIGLPFLIPKGPHRRLIQTMLILTSACCWLFWLCFYLHQWKPLFGPQLTSANAGVLRILWGTDF</sequence>
<keyword evidence="6 9" id="KW-1133">Transmembrane helix</keyword>
<accession>A0A821UEE7</accession>
<dbReference type="PANTHER" id="PTHR12263">
    <property type="entry name" value="VACUOLAR ATP SYNTHASE SUBUNIT H"/>
    <property type="match status" value="1"/>
</dbReference>
<dbReference type="GO" id="GO:0012505">
    <property type="term" value="C:endomembrane system"/>
    <property type="evidence" value="ECO:0007669"/>
    <property type="project" value="UniProtKB-SubCell"/>
</dbReference>
<keyword evidence="5" id="KW-0375">Hydrogen ion transport</keyword>
<evidence type="ECO:0008006" key="12">
    <source>
        <dbReference type="Google" id="ProtNLM"/>
    </source>
</evidence>
<dbReference type="PANTHER" id="PTHR12263:SF0">
    <property type="entry name" value="V-TYPE PROTON ATPASE SUBUNIT"/>
    <property type="match status" value="1"/>
</dbReference>
<proteinExistence type="inferred from homology"/>
<keyword evidence="8 9" id="KW-0472">Membrane</keyword>
<evidence type="ECO:0000313" key="11">
    <source>
        <dbReference type="Proteomes" id="UP000663848"/>
    </source>
</evidence>
<evidence type="ECO:0000256" key="9">
    <source>
        <dbReference type="SAM" id="Phobius"/>
    </source>
</evidence>
<evidence type="ECO:0000256" key="2">
    <source>
        <dbReference type="ARBA" id="ARBA00008328"/>
    </source>
</evidence>
<dbReference type="GO" id="GO:0033179">
    <property type="term" value="C:proton-transporting V-type ATPase, V0 domain"/>
    <property type="evidence" value="ECO:0007669"/>
    <property type="project" value="InterPro"/>
</dbReference>
<feature type="transmembrane region" description="Helical" evidence="9">
    <location>
        <begin position="46"/>
        <end position="64"/>
    </location>
</feature>
<protein>
    <recommendedName>
        <fullName evidence="12">V-type proton ATPase subunit</fullName>
    </recommendedName>
</protein>
<gene>
    <name evidence="10" type="ORF">QYT958_LOCUS29918</name>
</gene>
<evidence type="ECO:0000256" key="3">
    <source>
        <dbReference type="ARBA" id="ARBA00022448"/>
    </source>
</evidence>
<comment type="similarity">
    <text evidence="2">Belongs to the V-ATPase e1/e2 subunit family.</text>
</comment>
<dbReference type="Pfam" id="PF05493">
    <property type="entry name" value="ATP_synt_H"/>
    <property type="match status" value="1"/>
</dbReference>
<evidence type="ECO:0000256" key="6">
    <source>
        <dbReference type="ARBA" id="ARBA00022989"/>
    </source>
</evidence>
<reference evidence="10" key="1">
    <citation type="submission" date="2021-02" db="EMBL/GenBank/DDBJ databases">
        <authorList>
            <person name="Nowell W R."/>
        </authorList>
    </citation>
    <scope>NUCLEOTIDE SEQUENCE</scope>
</reference>
<dbReference type="InterPro" id="IPR008389">
    <property type="entry name" value="ATPase_V0-cplx_e1/e2_su"/>
</dbReference>
<evidence type="ECO:0000256" key="7">
    <source>
        <dbReference type="ARBA" id="ARBA00023065"/>
    </source>
</evidence>
<comment type="subcellular location">
    <subcellularLocation>
        <location evidence="1">Endomembrane system</location>
        <topology evidence="1">Multi-pass membrane protein</topology>
    </subcellularLocation>
</comment>
<evidence type="ECO:0000256" key="5">
    <source>
        <dbReference type="ARBA" id="ARBA00022781"/>
    </source>
</evidence>
<comment type="caution">
    <text evidence="10">The sequence shown here is derived from an EMBL/GenBank/DDBJ whole genome shotgun (WGS) entry which is preliminary data.</text>
</comment>
<dbReference type="Proteomes" id="UP000663848">
    <property type="component" value="Unassembled WGS sequence"/>
</dbReference>
<evidence type="ECO:0000313" key="10">
    <source>
        <dbReference type="EMBL" id="CAF4888645.1"/>
    </source>
</evidence>
<keyword evidence="3" id="KW-0813">Transport</keyword>
<organism evidence="10 11">
    <name type="scientific">Rotaria socialis</name>
    <dbReference type="NCBI Taxonomy" id="392032"/>
    <lineage>
        <taxon>Eukaryota</taxon>
        <taxon>Metazoa</taxon>
        <taxon>Spiralia</taxon>
        <taxon>Gnathifera</taxon>
        <taxon>Rotifera</taxon>
        <taxon>Eurotatoria</taxon>
        <taxon>Bdelloidea</taxon>
        <taxon>Philodinida</taxon>
        <taxon>Philodinidae</taxon>
        <taxon>Rotaria</taxon>
    </lineage>
</organism>